<dbReference type="Pfam" id="PF05648">
    <property type="entry name" value="PEX11"/>
    <property type="match status" value="1"/>
</dbReference>
<evidence type="ECO:0000313" key="6">
    <source>
        <dbReference type="EMBL" id="CAL5228416.1"/>
    </source>
</evidence>
<keyword evidence="4" id="KW-0472">Membrane</keyword>
<evidence type="ECO:0000256" key="4">
    <source>
        <dbReference type="ARBA" id="ARBA00023136"/>
    </source>
</evidence>
<keyword evidence="5" id="KW-0576">Peroxisome</keyword>
<evidence type="ECO:0000256" key="1">
    <source>
        <dbReference type="ARBA" id="ARBA00004585"/>
    </source>
</evidence>
<comment type="caution">
    <text evidence="6">The sequence shown here is derived from an EMBL/GenBank/DDBJ whole genome shotgun (WGS) entry which is preliminary data.</text>
</comment>
<dbReference type="PANTHER" id="PTHR12652">
    <property type="entry name" value="PEROXISOMAL BIOGENESIS FACTOR 11"/>
    <property type="match status" value="1"/>
</dbReference>
<accession>A0ABP1GCC1</accession>
<reference evidence="6 7" key="1">
    <citation type="submission" date="2024-06" db="EMBL/GenBank/DDBJ databases">
        <authorList>
            <person name="Kraege A."/>
            <person name="Thomma B."/>
        </authorList>
    </citation>
    <scope>NUCLEOTIDE SEQUENCE [LARGE SCALE GENOMIC DNA]</scope>
</reference>
<keyword evidence="3" id="KW-0962">Peroxisome biogenesis</keyword>
<dbReference type="PANTHER" id="PTHR12652:SF50">
    <property type="entry name" value="PEROXIN 11"/>
    <property type="match status" value="1"/>
</dbReference>
<evidence type="ECO:0000256" key="3">
    <source>
        <dbReference type="ARBA" id="ARBA00022593"/>
    </source>
</evidence>
<sequence length="273" mass="30140">MAPSSSSSTLTSAPPTFVTASGPTIATQNLLQQKRGPDVLDKTVTFLAKRDGIDKVLKIIRYTSKLLLAGALSNPGSELAVRLKALESSIGTSRKAYRLGKWLSDLNTIRKTPLSTRFSYLEILASGGSATYYFVEQLTWLVKAGVIPQQYARRFNLVSAWAEMVGYVGSIWLNALRIAAALERERALSEELLRRKKVGEQAYDGDSELRKEVQALQERRLLRTLAVIQDVSDSMLALNDIRDGSGRFSHPALLSTCGLISAFISFRKNWKAI</sequence>
<comment type="subcellular location">
    <subcellularLocation>
        <location evidence="1">Peroxisome membrane</location>
        <topology evidence="1">Multi-pass membrane protein</topology>
    </subcellularLocation>
</comment>
<organism evidence="6 7">
    <name type="scientific">Coccomyxa viridis</name>
    <dbReference type="NCBI Taxonomy" id="1274662"/>
    <lineage>
        <taxon>Eukaryota</taxon>
        <taxon>Viridiplantae</taxon>
        <taxon>Chlorophyta</taxon>
        <taxon>core chlorophytes</taxon>
        <taxon>Trebouxiophyceae</taxon>
        <taxon>Trebouxiophyceae incertae sedis</taxon>
        <taxon>Coccomyxaceae</taxon>
        <taxon>Coccomyxa</taxon>
    </lineage>
</organism>
<evidence type="ECO:0000256" key="5">
    <source>
        <dbReference type="ARBA" id="ARBA00023140"/>
    </source>
</evidence>
<keyword evidence="7" id="KW-1185">Reference proteome</keyword>
<dbReference type="EMBL" id="CAXHTA020000018">
    <property type="protein sequence ID" value="CAL5228416.1"/>
    <property type="molecule type" value="Genomic_DNA"/>
</dbReference>
<comment type="similarity">
    <text evidence="2">Belongs to the peroxin-11 family.</text>
</comment>
<gene>
    <name evidence="6" type="primary">g11547</name>
    <name evidence="6" type="ORF">VP750_LOCUS10322</name>
</gene>
<evidence type="ECO:0000313" key="7">
    <source>
        <dbReference type="Proteomes" id="UP001497392"/>
    </source>
</evidence>
<dbReference type="InterPro" id="IPR008733">
    <property type="entry name" value="PEX11"/>
</dbReference>
<proteinExistence type="inferred from homology"/>
<name>A0ABP1GCC1_9CHLO</name>
<dbReference type="Proteomes" id="UP001497392">
    <property type="component" value="Unassembled WGS sequence"/>
</dbReference>
<evidence type="ECO:0000256" key="2">
    <source>
        <dbReference type="ARBA" id="ARBA00008194"/>
    </source>
</evidence>
<protein>
    <submittedName>
        <fullName evidence="6">G11547 protein</fullName>
    </submittedName>
</protein>